<dbReference type="NCBIfam" id="TIGR02490">
    <property type="entry name" value="flgF"/>
    <property type="match status" value="1"/>
</dbReference>
<feature type="domain" description="Flagellar hook protein FlgE/F/G-like D1" evidence="8">
    <location>
        <begin position="97"/>
        <end position="159"/>
    </location>
</feature>
<keyword evidence="9" id="KW-0966">Cell projection</keyword>
<name>A0ABV4TY11_9GAMM</name>
<comment type="subunit">
    <text evidence="4 5">The basal body constitutes a major portion of the flagellar organelle and consists of four rings (L,P,S, and M) mounted on a central rod. The rod consists of about 26 subunits of FlgG in the distal portion, and FlgB, FlgC and FlgF are thought to build up the proximal portion of the rod with about 6 subunits each.</text>
</comment>
<dbReference type="InterPro" id="IPR012834">
    <property type="entry name" value="FlgG_G_neg"/>
</dbReference>
<comment type="caution">
    <text evidence="9">The sequence shown here is derived from an EMBL/GenBank/DDBJ whole genome shotgun (WGS) entry which is preliminary data.</text>
</comment>
<organism evidence="9 10">
    <name type="scientific">Thiohalorhabdus methylotrophus</name>
    <dbReference type="NCBI Taxonomy" id="3242694"/>
    <lineage>
        <taxon>Bacteria</taxon>
        <taxon>Pseudomonadati</taxon>
        <taxon>Pseudomonadota</taxon>
        <taxon>Gammaproteobacteria</taxon>
        <taxon>Thiohalorhabdales</taxon>
        <taxon>Thiohalorhabdaceae</taxon>
        <taxon>Thiohalorhabdus</taxon>
    </lineage>
</organism>
<evidence type="ECO:0000313" key="10">
    <source>
        <dbReference type="Proteomes" id="UP001575181"/>
    </source>
</evidence>
<reference evidence="9 10" key="1">
    <citation type="submission" date="2024-08" db="EMBL/GenBank/DDBJ databases">
        <title>Whole-genome sequencing of halo(alkali)philic microorganisms from hypersaline lakes.</title>
        <authorList>
            <person name="Sorokin D.Y."/>
            <person name="Merkel A.Y."/>
            <person name="Messina E."/>
            <person name="Yakimov M."/>
        </authorList>
    </citation>
    <scope>NUCLEOTIDE SEQUENCE [LARGE SCALE GENOMIC DNA]</scope>
    <source>
        <strain evidence="9 10">Cl-TMA</strain>
    </source>
</reference>
<dbReference type="RefSeq" id="WP_373656258.1">
    <property type="nucleotide sequence ID" value="NZ_JBGUAW010000007.1"/>
</dbReference>
<comment type="subcellular location">
    <subcellularLocation>
        <location evidence="1 5">Bacterial flagellum basal body</location>
    </subcellularLocation>
</comment>
<protein>
    <recommendedName>
        <fullName evidence="5">Flagellar basal-body rod protein FlgF</fullName>
    </recommendedName>
    <alternativeName>
        <fullName evidence="5">Distal rod protein</fullName>
    </alternativeName>
    <alternativeName>
        <fullName evidence="5">Flagellar basal-body rod protein FlgG</fullName>
    </alternativeName>
</protein>
<proteinExistence type="inferred from homology"/>
<gene>
    <name evidence="9" type="primary">flgG</name>
    <name evidence="9" type="ORF">ACERLL_11605</name>
</gene>
<dbReference type="InterPro" id="IPR020013">
    <property type="entry name" value="Flagellar_FlgE/F/G"/>
</dbReference>
<keyword evidence="9" id="KW-0282">Flagellum</keyword>
<dbReference type="PROSITE" id="PS00588">
    <property type="entry name" value="FLAGELLA_BB_ROD"/>
    <property type="match status" value="1"/>
</dbReference>
<feature type="domain" description="Flagellar basal-body/hook protein C-terminal" evidence="7">
    <location>
        <begin position="216"/>
        <end position="261"/>
    </location>
</feature>
<dbReference type="Pfam" id="PF06429">
    <property type="entry name" value="Flg_bbr_C"/>
    <property type="match status" value="1"/>
</dbReference>
<keyword evidence="10" id="KW-1185">Reference proteome</keyword>
<dbReference type="Proteomes" id="UP001575181">
    <property type="component" value="Unassembled WGS sequence"/>
</dbReference>
<evidence type="ECO:0000256" key="5">
    <source>
        <dbReference type="RuleBase" id="RU362116"/>
    </source>
</evidence>
<comment type="subunit">
    <text evidence="5">The basal body constitutes a major portion of the flagellar organelle and consists of five rings (E,L,P,S, and M) mounted on a central rod. The rod consists of about 26 subunits of FlgG in the distal portion, and FlgB, FlgC and FlgF are thought to build up the proximal portion of the rod with about 6 subunits each.</text>
</comment>
<dbReference type="PANTHER" id="PTHR30435">
    <property type="entry name" value="FLAGELLAR PROTEIN"/>
    <property type="match status" value="1"/>
</dbReference>
<dbReference type="InterPro" id="IPR001444">
    <property type="entry name" value="Flag_bb_rod_N"/>
</dbReference>
<evidence type="ECO:0000256" key="3">
    <source>
        <dbReference type="ARBA" id="ARBA00023143"/>
    </source>
</evidence>
<dbReference type="InterPro" id="IPR010930">
    <property type="entry name" value="Flg_bb/hook_C_dom"/>
</dbReference>
<sequence length="263" mass="27657">MDRAMWTAASGMHAQQTRIDTISNNLSNVNTTGFKQSRADFQDQMYQVQRMPGASSSAAGTQVPTGIQVGLGVRTGAVSPTFEQGNLENTGNNLDLAIEGRGFFQVQLPNGDTGYTRAGNFSIDNQGRIVTPDGNPLLSGITIPPNATGVNISKDGTVDVRQPGNAQPTTVGQIQLATFVNPAGLKAEGGNIFLETGASGAPQQGLPGANGAGTLQQGFLEKSNVSVVREMVNMISGQRAYEVNSKAIKTSDQMLQMANNLKR</sequence>
<keyword evidence="3 5" id="KW-0975">Bacterial flagellum</keyword>
<evidence type="ECO:0000313" key="9">
    <source>
        <dbReference type="EMBL" id="MFA9461471.1"/>
    </source>
</evidence>
<dbReference type="InterPro" id="IPR053967">
    <property type="entry name" value="LlgE_F_G-like_D1"/>
</dbReference>
<dbReference type="Pfam" id="PF00460">
    <property type="entry name" value="Flg_bb_rod"/>
    <property type="match status" value="1"/>
</dbReference>
<dbReference type="Pfam" id="PF22692">
    <property type="entry name" value="LlgE_F_G_D1"/>
    <property type="match status" value="1"/>
</dbReference>
<dbReference type="InterPro" id="IPR019776">
    <property type="entry name" value="Flagellar_basal_body_rod_CS"/>
</dbReference>
<comment type="similarity">
    <text evidence="2 5">Belongs to the flagella basal body rod proteins family.</text>
</comment>
<dbReference type="InterPro" id="IPR012836">
    <property type="entry name" value="FlgF"/>
</dbReference>
<dbReference type="SUPFAM" id="SSF117143">
    <property type="entry name" value="Flagellar hook protein flgE"/>
    <property type="match status" value="1"/>
</dbReference>
<dbReference type="InterPro" id="IPR037925">
    <property type="entry name" value="FlgE/F/G-like"/>
</dbReference>
<evidence type="ECO:0000256" key="1">
    <source>
        <dbReference type="ARBA" id="ARBA00004117"/>
    </source>
</evidence>
<dbReference type="EMBL" id="JBGUAW010000007">
    <property type="protein sequence ID" value="MFA9461471.1"/>
    <property type="molecule type" value="Genomic_DNA"/>
</dbReference>
<evidence type="ECO:0000256" key="4">
    <source>
        <dbReference type="ARBA" id="ARBA00025933"/>
    </source>
</evidence>
<evidence type="ECO:0000256" key="2">
    <source>
        <dbReference type="ARBA" id="ARBA00009677"/>
    </source>
</evidence>
<dbReference type="PANTHER" id="PTHR30435:SF19">
    <property type="entry name" value="FLAGELLAR BASAL-BODY ROD PROTEIN FLGG"/>
    <property type="match status" value="1"/>
</dbReference>
<accession>A0ABV4TY11</accession>
<keyword evidence="9" id="KW-0969">Cilium</keyword>
<feature type="domain" description="Flagellar basal body rod protein N-terminal" evidence="6">
    <location>
        <begin position="7"/>
        <end position="35"/>
    </location>
</feature>
<dbReference type="NCBIfam" id="TIGR02488">
    <property type="entry name" value="flgG_G_neg"/>
    <property type="match status" value="1"/>
</dbReference>
<dbReference type="NCBIfam" id="TIGR03506">
    <property type="entry name" value="FlgEFG_subfam"/>
    <property type="match status" value="2"/>
</dbReference>
<evidence type="ECO:0000259" key="7">
    <source>
        <dbReference type="Pfam" id="PF06429"/>
    </source>
</evidence>
<evidence type="ECO:0000259" key="6">
    <source>
        <dbReference type="Pfam" id="PF00460"/>
    </source>
</evidence>
<evidence type="ECO:0000259" key="8">
    <source>
        <dbReference type="Pfam" id="PF22692"/>
    </source>
</evidence>